<sequence length="149" mass="17238">MTELKQLKLWLKNSKVEIVEKKQRRLEVRIDDPWKLPGVVKSLLEAYPRGVYLSAITAIDLPEEDSIELDYVFWIIPEKSLLTLKTRVPRSQPRAPSLALLLPAAVPYEQEVYDLFGVVFEGNESLRLGFFTPPDVAGEYPLRKDWNKR</sequence>
<dbReference type="Pfam" id="PF00329">
    <property type="entry name" value="Complex1_30kDa"/>
    <property type="match status" value="1"/>
</dbReference>
<dbReference type="SUPFAM" id="SSF143243">
    <property type="entry name" value="Nqo5-like"/>
    <property type="match status" value="1"/>
</dbReference>
<evidence type="ECO:0000313" key="4">
    <source>
        <dbReference type="Proteomes" id="UP000196694"/>
    </source>
</evidence>
<dbReference type="GO" id="GO:0008137">
    <property type="term" value="F:NADH dehydrogenase (ubiquinone) activity"/>
    <property type="evidence" value="ECO:0007669"/>
    <property type="project" value="InterPro"/>
</dbReference>
<dbReference type="Gene3D" id="3.30.460.80">
    <property type="entry name" value="NADH:ubiquinone oxidoreductase, 30kDa subunit"/>
    <property type="match status" value="1"/>
</dbReference>
<organism evidence="3 4">
    <name type="scientific">Pyrodictium delaneyi</name>
    <dbReference type="NCBI Taxonomy" id="1273541"/>
    <lineage>
        <taxon>Archaea</taxon>
        <taxon>Thermoproteota</taxon>
        <taxon>Thermoprotei</taxon>
        <taxon>Desulfurococcales</taxon>
        <taxon>Pyrodictiaceae</taxon>
        <taxon>Pyrodictium</taxon>
    </lineage>
</organism>
<comment type="caution">
    <text evidence="3">The sequence shown here is derived from an EMBL/GenBank/DDBJ whole genome shotgun (WGS) entry which is preliminary data.</text>
</comment>
<accession>A0A211YNE9</accession>
<dbReference type="EMBL" id="NCQP01000004">
    <property type="protein sequence ID" value="OWJ54530.1"/>
    <property type="molecule type" value="Genomic_DNA"/>
</dbReference>
<evidence type="ECO:0000259" key="2">
    <source>
        <dbReference type="Pfam" id="PF00329"/>
    </source>
</evidence>
<gene>
    <name evidence="3" type="ORF">Pdsh_06640</name>
</gene>
<reference evidence="3 4" key="1">
    <citation type="submission" date="2017-05" db="EMBL/GenBank/DDBJ databases">
        <title>The draft genome of the hyperthermophilic archaeon 'Pyrodictium delaneyi strain Hulk', an iron and nitrate reducer, reveals the capacity for sulfate reduction.</title>
        <authorList>
            <person name="Demey L.M."/>
            <person name="Miller C."/>
            <person name="Manzella M."/>
            <person name="Reguera G."/>
            <person name="Kashefi K."/>
        </authorList>
    </citation>
    <scope>NUCLEOTIDE SEQUENCE [LARGE SCALE GENOMIC DNA]</scope>
    <source>
        <strain evidence="3 4">Hulk</strain>
    </source>
</reference>
<proteinExistence type="inferred from homology"/>
<protein>
    <recommendedName>
        <fullName evidence="2">NADH:ubiquinone oxidoreductase 30kDa subunit domain-containing protein</fullName>
    </recommendedName>
</protein>
<dbReference type="InterPro" id="IPR037232">
    <property type="entry name" value="NADH_quin_OxRdtase_su_C/D-like"/>
</dbReference>
<evidence type="ECO:0000313" key="3">
    <source>
        <dbReference type="EMBL" id="OWJ54530.1"/>
    </source>
</evidence>
<dbReference type="PANTHER" id="PTHR10884">
    <property type="entry name" value="NADH DEHYDROGENASE UBIQUINONE IRON-SULFUR PROTEIN 3"/>
    <property type="match status" value="1"/>
</dbReference>
<name>A0A211YNE9_9CREN</name>
<dbReference type="InterPro" id="IPR001268">
    <property type="entry name" value="NADH_UbQ_OxRdtase_30kDa_su"/>
</dbReference>
<comment type="similarity">
    <text evidence="1">Belongs to the complex I 30 kDa subunit family.</text>
</comment>
<dbReference type="PANTHER" id="PTHR10884:SF14">
    <property type="entry name" value="NADH DEHYDROGENASE [UBIQUINONE] IRON-SULFUR PROTEIN 3, MITOCHONDRIAL"/>
    <property type="match status" value="1"/>
</dbReference>
<dbReference type="Proteomes" id="UP000196694">
    <property type="component" value="Unassembled WGS sequence"/>
</dbReference>
<evidence type="ECO:0000256" key="1">
    <source>
        <dbReference type="ARBA" id="ARBA00007569"/>
    </source>
</evidence>
<keyword evidence="4" id="KW-1185">Reference proteome</keyword>
<dbReference type="AlphaFoldDB" id="A0A211YNE9"/>
<feature type="domain" description="NADH:ubiquinone oxidoreductase 30kDa subunit" evidence="2">
    <location>
        <begin position="35"/>
        <end position="147"/>
    </location>
</feature>